<gene>
    <name evidence="1" type="ORF">DSO57_1022292</name>
</gene>
<comment type="caution">
    <text evidence="1">The sequence shown here is derived from an EMBL/GenBank/DDBJ whole genome shotgun (WGS) entry which is preliminary data.</text>
</comment>
<evidence type="ECO:0000313" key="1">
    <source>
        <dbReference type="EMBL" id="KAJ9053647.1"/>
    </source>
</evidence>
<protein>
    <submittedName>
        <fullName evidence="1">Uncharacterized protein</fullName>
    </submittedName>
</protein>
<organism evidence="1 2">
    <name type="scientific">Entomophthora muscae</name>
    <dbReference type="NCBI Taxonomy" id="34485"/>
    <lineage>
        <taxon>Eukaryota</taxon>
        <taxon>Fungi</taxon>
        <taxon>Fungi incertae sedis</taxon>
        <taxon>Zoopagomycota</taxon>
        <taxon>Entomophthoromycotina</taxon>
        <taxon>Entomophthoromycetes</taxon>
        <taxon>Entomophthorales</taxon>
        <taxon>Entomophthoraceae</taxon>
        <taxon>Entomophthora</taxon>
    </lineage>
</organism>
<reference evidence="1" key="1">
    <citation type="submission" date="2022-04" db="EMBL/GenBank/DDBJ databases">
        <title>Genome of the entomopathogenic fungus Entomophthora muscae.</title>
        <authorList>
            <person name="Elya C."/>
            <person name="Lovett B.R."/>
            <person name="Lee E."/>
            <person name="Macias A.M."/>
            <person name="Hajek A.E."/>
            <person name="De Bivort B.L."/>
            <person name="Kasson M.T."/>
            <person name="De Fine Licht H.H."/>
            <person name="Stajich J.E."/>
        </authorList>
    </citation>
    <scope>NUCLEOTIDE SEQUENCE</scope>
    <source>
        <strain evidence="1">Berkeley</strain>
    </source>
</reference>
<accession>A0ACC2RU69</accession>
<name>A0ACC2RU69_9FUNG</name>
<dbReference type="EMBL" id="QTSX02006501">
    <property type="protein sequence ID" value="KAJ9053647.1"/>
    <property type="molecule type" value="Genomic_DNA"/>
</dbReference>
<proteinExistence type="predicted"/>
<evidence type="ECO:0000313" key="2">
    <source>
        <dbReference type="Proteomes" id="UP001165960"/>
    </source>
</evidence>
<sequence length="86" mass="9274">MKPLASRYPCLCTPPSSGNVYKTASNTRSSMALKWSSARDSEDSAINATVSSLGGVVEEAVVNVAMISDKEGQKYTLDAYEFITYI</sequence>
<keyword evidence="2" id="KW-1185">Reference proteome</keyword>
<dbReference type="Proteomes" id="UP001165960">
    <property type="component" value="Unassembled WGS sequence"/>
</dbReference>